<keyword evidence="3" id="KW-0732">Signal</keyword>
<feature type="compositionally biased region" description="Basic and acidic residues" evidence="5">
    <location>
        <begin position="60"/>
        <end position="69"/>
    </location>
</feature>
<organism evidence="6 7">
    <name type="scientific">Candidatus Terrybacteria bacterium RIFCSPHIGHO2_01_FULL_48_17</name>
    <dbReference type="NCBI Taxonomy" id="1802362"/>
    <lineage>
        <taxon>Bacteria</taxon>
        <taxon>Candidatus Terryibacteriota</taxon>
    </lineage>
</organism>
<dbReference type="Proteomes" id="UP000177629">
    <property type="component" value="Unassembled WGS sequence"/>
</dbReference>
<accession>A0A1G2PK63</accession>
<keyword evidence="2" id="KW-0964">Secreted</keyword>
<proteinExistence type="predicted"/>
<dbReference type="Pfam" id="PF18884">
    <property type="entry name" value="TSP3_bac"/>
    <property type="match status" value="2"/>
</dbReference>
<evidence type="ECO:0000256" key="3">
    <source>
        <dbReference type="ARBA" id="ARBA00022729"/>
    </source>
</evidence>
<evidence type="ECO:0000256" key="5">
    <source>
        <dbReference type="SAM" id="MobiDB-lite"/>
    </source>
</evidence>
<evidence type="ECO:0000256" key="4">
    <source>
        <dbReference type="ARBA" id="ARBA00022837"/>
    </source>
</evidence>
<comment type="subcellular location">
    <subcellularLocation>
        <location evidence="1">Secreted</location>
    </subcellularLocation>
</comment>
<name>A0A1G2PK63_9BACT</name>
<dbReference type="AlphaFoldDB" id="A0A1G2PK63"/>
<dbReference type="EMBL" id="MHSS01000004">
    <property type="protein sequence ID" value="OHA48708.1"/>
    <property type="molecule type" value="Genomic_DNA"/>
</dbReference>
<comment type="caution">
    <text evidence="6">The sequence shown here is derived from an EMBL/GenBank/DDBJ whole genome shotgun (WGS) entry which is preliminary data.</text>
</comment>
<protein>
    <submittedName>
        <fullName evidence="6">Uncharacterized protein</fullName>
    </submittedName>
</protein>
<evidence type="ECO:0000313" key="6">
    <source>
        <dbReference type="EMBL" id="OHA48708.1"/>
    </source>
</evidence>
<gene>
    <name evidence="6" type="ORF">A2806_01115</name>
</gene>
<sequence>MKRTLIITIGVIVVGGLALVGAYSLFRGPTLGVLVNVLRFLGTPIAQEDTGATVEGPSFTEDRDSDGLSDAKEEIYGTNSDLPDTDGDNFTDGAEVRKGFDPKVAGQGKIADNPELMRNLTIAYFEWARETSNIEDPQLAEQGIQTFLISRKQDRLILPTVEDNEIVRTDASGPDAVKAYLDAFAQVTLPPVTASYLDLAEGSLQEETQTIIDTVVLGIDATYEQIRRIPTPQEAIEVQRGQLATMKALKELFLDLKSVRRDPVKLIRDISWGNELVLKSADIEKKRQELGLITNPAFQNSNQGTGDSNQ</sequence>
<evidence type="ECO:0000256" key="2">
    <source>
        <dbReference type="ARBA" id="ARBA00022525"/>
    </source>
</evidence>
<evidence type="ECO:0000313" key="7">
    <source>
        <dbReference type="Proteomes" id="UP000177629"/>
    </source>
</evidence>
<dbReference type="InterPro" id="IPR059100">
    <property type="entry name" value="TSP3_bac"/>
</dbReference>
<keyword evidence="4" id="KW-0106">Calcium</keyword>
<feature type="region of interest" description="Disordered" evidence="5">
    <location>
        <begin position="50"/>
        <end position="69"/>
    </location>
</feature>
<evidence type="ECO:0000256" key="1">
    <source>
        <dbReference type="ARBA" id="ARBA00004613"/>
    </source>
</evidence>
<dbReference type="STRING" id="1802362.A2806_01115"/>
<reference evidence="6 7" key="1">
    <citation type="journal article" date="2016" name="Nat. Commun.">
        <title>Thousands of microbial genomes shed light on interconnected biogeochemical processes in an aquifer system.</title>
        <authorList>
            <person name="Anantharaman K."/>
            <person name="Brown C.T."/>
            <person name="Hug L.A."/>
            <person name="Sharon I."/>
            <person name="Castelle C.J."/>
            <person name="Probst A.J."/>
            <person name="Thomas B.C."/>
            <person name="Singh A."/>
            <person name="Wilkins M.J."/>
            <person name="Karaoz U."/>
            <person name="Brodie E.L."/>
            <person name="Williams K.H."/>
            <person name="Hubbard S.S."/>
            <person name="Banfield J.F."/>
        </authorList>
    </citation>
    <scope>NUCLEOTIDE SEQUENCE [LARGE SCALE GENOMIC DNA]</scope>
</reference>